<gene>
    <name evidence="1" type="ORF">BN2614_LOCUS1</name>
</gene>
<evidence type="ECO:0000313" key="2">
    <source>
        <dbReference type="Proteomes" id="UP000269945"/>
    </source>
</evidence>
<evidence type="ECO:0000313" key="1">
    <source>
        <dbReference type="EMBL" id="VCX10253.1"/>
    </source>
</evidence>
<keyword evidence="2" id="KW-1185">Reference proteome</keyword>
<protein>
    <submittedName>
        <fullName evidence="1">Uncharacterized protein</fullName>
    </submittedName>
</protein>
<organism evidence="1 2">
    <name type="scientific">Gulo gulo</name>
    <name type="common">Wolverine</name>
    <name type="synonym">Gluton</name>
    <dbReference type="NCBI Taxonomy" id="48420"/>
    <lineage>
        <taxon>Eukaryota</taxon>
        <taxon>Metazoa</taxon>
        <taxon>Chordata</taxon>
        <taxon>Craniata</taxon>
        <taxon>Vertebrata</taxon>
        <taxon>Euteleostomi</taxon>
        <taxon>Mammalia</taxon>
        <taxon>Eutheria</taxon>
        <taxon>Laurasiatheria</taxon>
        <taxon>Carnivora</taxon>
        <taxon>Caniformia</taxon>
        <taxon>Musteloidea</taxon>
        <taxon>Mustelidae</taxon>
        <taxon>Guloninae</taxon>
        <taxon>Gulo</taxon>
    </lineage>
</organism>
<dbReference type="Proteomes" id="UP000269945">
    <property type="component" value="Unassembled WGS sequence"/>
</dbReference>
<reference evidence="1 2" key="1">
    <citation type="submission" date="2018-10" db="EMBL/GenBank/DDBJ databases">
        <authorList>
            <person name="Ekblom R."/>
            <person name="Jareborg N."/>
        </authorList>
    </citation>
    <scope>NUCLEOTIDE SEQUENCE [LARGE SCALE GENOMIC DNA]</scope>
    <source>
        <tissue evidence="1">Muscle</tissue>
    </source>
</reference>
<feature type="non-terminal residue" evidence="1">
    <location>
        <position position="1"/>
    </location>
</feature>
<accession>A0A9X9LZV5</accession>
<dbReference type="AlphaFoldDB" id="A0A9X9LZV5"/>
<name>A0A9X9LZV5_GULGU</name>
<comment type="caution">
    <text evidence="1">The sequence shown here is derived from an EMBL/GenBank/DDBJ whole genome shotgun (WGS) entry which is preliminary data.</text>
</comment>
<proteinExistence type="predicted"/>
<dbReference type="EMBL" id="CYRY02032862">
    <property type="protein sequence ID" value="VCX10253.1"/>
    <property type="molecule type" value="Genomic_DNA"/>
</dbReference>
<sequence>LAITGSCSPWIPHTTVPHPPLHPCSSPNTLWILPPLNSASSAPSSEVPYLSPQLSLMLDPNAQLSAKSYKTSPVRNNRSCF</sequence>